<feature type="repeat" description="PPR" evidence="2">
    <location>
        <begin position="119"/>
        <end position="153"/>
    </location>
</feature>
<dbReference type="AlphaFoldDB" id="A0AAD3Y6W7"/>
<proteinExistence type="predicted"/>
<organism evidence="4 5">
    <name type="scientific">Nepenthes gracilis</name>
    <name type="common">Slender pitcher plant</name>
    <dbReference type="NCBI Taxonomy" id="150966"/>
    <lineage>
        <taxon>Eukaryota</taxon>
        <taxon>Viridiplantae</taxon>
        <taxon>Streptophyta</taxon>
        <taxon>Embryophyta</taxon>
        <taxon>Tracheophyta</taxon>
        <taxon>Spermatophyta</taxon>
        <taxon>Magnoliopsida</taxon>
        <taxon>eudicotyledons</taxon>
        <taxon>Gunneridae</taxon>
        <taxon>Pentapetalae</taxon>
        <taxon>Caryophyllales</taxon>
        <taxon>Nepenthaceae</taxon>
        <taxon>Nepenthes</taxon>
    </lineage>
</organism>
<protein>
    <recommendedName>
        <fullName evidence="6">Pentatricopeptide repeat-containing protein</fullName>
    </recommendedName>
</protein>
<feature type="repeat" description="PPR" evidence="2">
    <location>
        <begin position="18"/>
        <end position="52"/>
    </location>
</feature>
<feature type="chain" id="PRO_5042184794" description="Pentatricopeptide repeat-containing protein" evidence="3">
    <location>
        <begin position="22"/>
        <end position="377"/>
    </location>
</feature>
<sequence length="377" mass="42558">MWRYRLCRQLFESMLWRTCVSWTAMISGYADKGDIDEALALFSGMEAAGEKPDMVTVVSLLSGCGQTGSLELGRWLENYALSNGFGDCVRVSNVLIDMYMKCGCINNAIILFYSMPQKTVVSFTTMISGCALNGEIVEALNIFFRMVKLGLNPNHITFLAILQACNHAGFLEKGLEFFDLMTKEYHIDPGLEHYSCIIDLLGRCGKVKEALKLVKKMPAKPDAGVWGGLLHACKIHHNVEIGRWDGVSRVRGLMKCKGVRKSPGQSHIEVNGKNHRFSVEERFHPECSRIYETLGVLVFTVTIAQNIIAEILNYWKDTQETASILMRPQIIGTFKKFVTPQARKEDRIEFHAHRLMKIFGETPIIMAKVCRKKIFTS</sequence>
<dbReference type="EMBL" id="BSYO01000036">
    <property type="protein sequence ID" value="GMH29655.1"/>
    <property type="molecule type" value="Genomic_DNA"/>
</dbReference>
<feature type="signal peptide" evidence="3">
    <location>
        <begin position="1"/>
        <end position="21"/>
    </location>
</feature>
<keyword evidence="1" id="KW-0677">Repeat</keyword>
<dbReference type="InterPro" id="IPR002885">
    <property type="entry name" value="PPR_rpt"/>
</dbReference>
<accession>A0AAD3Y6W7</accession>
<dbReference type="PANTHER" id="PTHR47926:SF395">
    <property type="entry name" value="TETRATRICOPEPTIDE-LIKE HELICAL DOMAIN, DYW DOMAIN PROTEIN-RELATED"/>
    <property type="match status" value="1"/>
</dbReference>
<comment type="caution">
    <text evidence="4">The sequence shown here is derived from an EMBL/GenBank/DDBJ whole genome shotgun (WGS) entry which is preliminary data.</text>
</comment>
<dbReference type="FunFam" id="1.25.40.10:FF:000090">
    <property type="entry name" value="Pentatricopeptide repeat-containing protein, chloroplastic"/>
    <property type="match status" value="1"/>
</dbReference>
<dbReference type="GO" id="GO:0003723">
    <property type="term" value="F:RNA binding"/>
    <property type="evidence" value="ECO:0007669"/>
    <property type="project" value="InterPro"/>
</dbReference>
<dbReference type="Gene3D" id="1.25.40.10">
    <property type="entry name" value="Tetratricopeptide repeat domain"/>
    <property type="match status" value="2"/>
</dbReference>
<dbReference type="PANTHER" id="PTHR47926">
    <property type="entry name" value="PENTATRICOPEPTIDE REPEAT-CONTAINING PROTEIN"/>
    <property type="match status" value="1"/>
</dbReference>
<keyword evidence="5" id="KW-1185">Reference proteome</keyword>
<dbReference type="Pfam" id="PF01535">
    <property type="entry name" value="PPR"/>
    <property type="match status" value="2"/>
</dbReference>
<evidence type="ECO:0000256" key="1">
    <source>
        <dbReference type="ARBA" id="ARBA00022737"/>
    </source>
</evidence>
<dbReference type="InterPro" id="IPR011990">
    <property type="entry name" value="TPR-like_helical_dom_sf"/>
</dbReference>
<dbReference type="InterPro" id="IPR046960">
    <property type="entry name" value="PPR_At4g14850-like_plant"/>
</dbReference>
<evidence type="ECO:0000256" key="2">
    <source>
        <dbReference type="PROSITE-ProRule" id="PRU00708"/>
    </source>
</evidence>
<reference evidence="4" key="1">
    <citation type="submission" date="2023-05" db="EMBL/GenBank/DDBJ databases">
        <title>Nepenthes gracilis genome sequencing.</title>
        <authorList>
            <person name="Fukushima K."/>
        </authorList>
    </citation>
    <scope>NUCLEOTIDE SEQUENCE</scope>
    <source>
        <strain evidence="4">SING2019-196</strain>
    </source>
</reference>
<evidence type="ECO:0008006" key="6">
    <source>
        <dbReference type="Google" id="ProtNLM"/>
    </source>
</evidence>
<gene>
    <name evidence="4" type="ORF">Nepgr_031498</name>
</gene>
<evidence type="ECO:0000313" key="4">
    <source>
        <dbReference type="EMBL" id="GMH29655.1"/>
    </source>
</evidence>
<evidence type="ECO:0000313" key="5">
    <source>
        <dbReference type="Proteomes" id="UP001279734"/>
    </source>
</evidence>
<dbReference type="PROSITE" id="PS51375">
    <property type="entry name" value="PPR"/>
    <property type="match status" value="2"/>
</dbReference>
<dbReference type="NCBIfam" id="TIGR00756">
    <property type="entry name" value="PPR"/>
    <property type="match status" value="3"/>
</dbReference>
<dbReference type="GO" id="GO:0009451">
    <property type="term" value="P:RNA modification"/>
    <property type="evidence" value="ECO:0007669"/>
    <property type="project" value="InterPro"/>
</dbReference>
<evidence type="ECO:0000256" key="3">
    <source>
        <dbReference type="SAM" id="SignalP"/>
    </source>
</evidence>
<name>A0AAD3Y6W7_NEPGR</name>
<keyword evidence="3" id="KW-0732">Signal</keyword>
<dbReference type="Proteomes" id="UP001279734">
    <property type="component" value="Unassembled WGS sequence"/>
</dbReference>
<dbReference type="Pfam" id="PF13041">
    <property type="entry name" value="PPR_2"/>
    <property type="match status" value="2"/>
</dbReference>